<evidence type="ECO:0000256" key="4">
    <source>
        <dbReference type="ARBA" id="ARBA00022559"/>
    </source>
</evidence>
<dbReference type="Pfam" id="PF00578">
    <property type="entry name" value="AhpC-TSA"/>
    <property type="match status" value="1"/>
</dbReference>
<evidence type="ECO:0000256" key="1">
    <source>
        <dbReference type="ARBA" id="ARBA00003330"/>
    </source>
</evidence>
<comment type="similarity">
    <text evidence="10">Belongs to the peroxiredoxin family. BCP/PrxQ subfamily.</text>
</comment>
<keyword evidence="8" id="KW-0676">Redox-active center</keyword>
<dbReference type="GO" id="GO:0045454">
    <property type="term" value="P:cell redox homeostasis"/>
    <property type="evidence" value="ECO:0007669"/>
    <property type="project" value="TreeGrafter"/>
</dbReference>
<dbReference type="OrthoDB" id="9812811at2"/>
<sequence length="155" mass="16538">MKTLSRGATAPDFELADQSGLRRRLSTLLESGPVVLFFYPAAMTGGCTREACRFRDLRAEFEAAGAQPVGISTDAVSTQQEFEQRNGFGFPLLSDEDGAVATAYGVRRRFITPVKRVTFVIGTDGTVHEVVASELDMDAHADRALAAVAGLVAPG</sequence>
<dbReference type="GO" id="GO:0005737">
    <property type="term" value="C:cytoplasm"/>
    <property type="evidence" value="ECO:0007669"/>
    <property type="project" value="TreeGrafter"/>
</dbReference>
<keyword evidence="5" id="KW-0049">Antioxidant</keyword>
<gene>
    <name evidence="15" type="ORF">SAMN05216199_3203</name>
</gene>
<dbReference type="PROSITE" id="PS51352">
    <property type="entry name" value="THIOREDOXIN_2"/>
    <property type="match status" value="1"/>
</dbReference>
<dbReference type="InterPro" id="IPR036249">
    <property type="entry name" value="Thioredoxin-like_sf"/>
</dbReference>
<comment type="subunit">
    <text evidence="2">Monomer.</text>
</comment>
<dbReference type="InterPro" id="IPR013766">
    <property type="entry name" value="Thioredoxin_domain"/>
</dbReference>
<evidence type="ECO:0000256" key="13">
    <source>
        <dbReference type="PIRSR" id="PIRSR000239-1"/>
    </source>
</evidence>
<evidence type="ECO:0000256" key="5">
    <source>
        <dbReference type="ARBA" id="ARBA00022862"/>
    </source>
</evidence>
<name>A0A1H9WY29_9MICO</name>
<evidence type="ECO:0000256" key="3">
    <source>
        <dbReference type="ARBA" id="ARBA00013017"/>
    </source>
</evidence>
<dbReference type="AlphaFoldDB" id="A0A1H9WY29"/>
<evidence type="ECO:0000256" key="9">
    <source>
        <dbReference type="ARBA" id="ARBA00032824"/>
    </source>
</evidence>
<keyword evidence="7" id="KW-1015">Disulfide bond</keyword>
<evidence type="ECO:0000256" key="11">
    <source>
        <dbReference type="ARBA" id="ARBA00041373"/>
    </source>
</evidence>
<evidence type="ECO:0000313" key="15">
    <source>
        <dbReference type="EMBL" id="SES38744.1"/>
    </source>
</evidence>
<dbReference type="InterPro" id="IPR024706">
    <property type="entry name" value="Peroxiredoxin_AhpC-typ"/>
</dbReference>
<comment type="catalytic activity">
    <reaction evidence="12">
        <text>a hydroperoxide + [thioredoxin]-dithiol = an alcohol + [thioredoxin]-disulfide + H2O</text>
        <dbReference type="Rhea" id="RHEA:62620"/>
        <dbReference type="Rhea" id="RHEA-COMP:10698"/>
        <dbReference type="Rhea" id="RHEA-COMP:10700"/>
        <dbReference type="ChEBI" id="CHEBI:15377"/>
        <dbReference type="ChEBI" id="CHEBI:29950"/>
        <dbReference type="ChEBI" id="CHEBI:30879"/>
        <dbReference type="ChEBI" id="CHEBI:35924"/>
        <dbReference type="ChEBI" id="CHEBI:50058"/>
        <dbReference type="EC" id="1.11.1.24"/>
    </reaction>
</comment>
<dbReference type="Gene3D" id="3.40.30.10">
    <property type="entry name" value="Glutaredoxin"/>
    <property type="match status" value="1"/>
</dbReference>
<dbReference type="GO" id="GO:0008379">
    <property type="term" value="F:thioredoxin peroxidase activity"/>
    <property type="evidence" value="ECO:0007669"/>
    <property type="project" value="TreeGrafter"/>
</dbReference>
<dbReference type="SUPFAM" id="SSF52833">
    <property type="entry name" value="Thioredoxin-like"/>
    <property type="match status" value="1"/>
</dbReference>
<dbReference type="PANTHER" id="PTHR42801">
    <property type="entry name" value="THIOREDOXIN-DEPENDENT PEROXIDE REDUCTASE"/>
    <property type="match status" value="1"/>
</dbReference>
<reference evidence="16" key="1">
    <citation type="submission" date="2016-10" db="EMBL/GenBank/DDBJ databases">
        <authorList>
            <person name="Varghese N."/>
            <person name="Submissions S."/>
        </authorList>
    </citation>
    <scope>NUCLEOTIDE SEQUENCE [LARGE SCALE GENOMIC DNA]</scope>
    <source>
        <strain evidence="16">CGMCC 1.6963</strain>
    </source>
</reference>
<evidence type="ECO:0000313" key="16">
    <source>
        <dbReference type="Proteomes" id="UP000199019"/>
    </source>
</evidence>
<dbReference type="FunFam" id="3.40.30.10:FF:000267">
    <property type="entry name" value="Peroxidoxin bcpB"/>
    <property type="match status" value="1"/>
</dbReference>
<evidence type="ECO:0000256" key="6">
    <source>
        <dbReference type="ARBA" id="ARBA00023002"/>
    </source>
</evidence>
<dbReference type="CDD" id="cd03017">
    <property type="entry name" value="PRX_BCP"/>
    <property type="match status" value="1"/>
</dbReference>
<dbReference type="PANTHER" id="PTHR42801:SF8">
    <property type="entry name" value="PEROXIREDOXIN RV1608C-RELATED"/>
    <property type="match status" value="1"/>
</dbReference>
<evidence type="ECO:0000256" key="2">
    <source>
        <dbReference type="ARBA" id="ARBA00011245"/>
    </source>
</evidence>
<dbReference type="STRING" id="587636.SAMN05216199_3203"/>
<keyword evidence="4" id="KW-0575">Peroxidase</keyword>
<organism evidence="15 16">
    <name type="scientific">Pedococcus cremeus</name>
    <dbReference type="NCBI Taxonomy" id="587636"/>
    <lineage>
        <taxon>Bacteria</taxon>
        <taxon>Bacillati</taxon>
        <taxon>Actinomycetota</taxon>
        <taxon>Actinomycetes</taxon>
        <taxon>Micrococcales</taxon>
        <taxon>Intrasporangiaceae</taxon>
        <taxon>Pedococcus</taxon>
    </lineage>
</organism>
<accession>A0A1H9WY29</accession>
<keyword evidence="16" id="KW-1185">Reference proteome</keyword>
<dbReference type="Proteomes" id="UP000199019">
    <property type="component" value="Unassembled WGS sequence"/>
</dbReference>
<dbReference type="InterPro" id="IPR050924">
    <property type="entry name" value="Peroxiredoxin_BCP/PrxQ"/>
</dbReference>
<feature type="domain" description="Thioredoxin" evidence="14">
    <location>
        <begin position="4"/>
        <end position="153"/>
    </location>
</feature>
<dbReference type="GO" id="GO:0034599">
    <property type="term" value="P:cellular response to oxidative stress"/>
    <property type="evidence" value="ECO:0007669"/>
    <property type="project" value="TreeGrafter"/>
</dbReference>
<evidence type="ECO:0000256" key="7">
    <source>
        <dbReference type="ARBA" id="ARBA00023157"/>
    </source>
</evidence>
<evidence type="ECO:0000256" key="8">
    <source>
        <dbReference type="ARBA" id="ARBA00023284"/>
    </source>
</evidence>
<proteinExistence type="inferred from homology"/>
<dbReference type="RefSeq" id="WP_091760257.1">
    <property type="nucleotide sequence ID" value="NZ_FOHB01000006.1"/>
</dbReference>
<evidence type="ECO:0000256" key="12">
    <source>
        <dbReference type="ARBA" id="ARBA00049091"/>
    </source>
</evidence>
<protein>
    <recommendedName>
        <fullName evidence="3">thioredoxin-dependent peroxiredoxin</fullName>
        <ecNumber evidence="3">1.11.1.24</ecNumber>
    </recommendedName>
    <alternativeName>
        <fullName evidence="11">Bacterioferritin comigratory protein</fullName>
    </alternativeName>
    <alternativeName>
        <fullName evidence="9">Thioredoxin peroxidase</fullName>
    </alternativeName>
</protein>
<dbReference type="EMBL" id="FOHB01000006">
    <property type="protein sequence ID" value="SES38744.1"/>
    <property type="molecule type" value="Genomic_DNA"/>
</dbReference>
<comment type="function">
    <text evidence="1">Thiol-specific peroxidase that catalyzes the reduction of hydrogen peroxide and organic hydroperoxides to water and alcohols, respectively. Plays a role in cell protection against oxidative stress by detoxifying peroxides and as sensor of hydrogen peroxide-mediated signaling events.</text>
</comment>
<dbReference type="PIRSF" id="PIRSF000239">
    <property type="entry name" value="AHPC"/>
    <property type="match status" value="1"/>
</dbReference>
<keyword evidence="6" id="KW-0560">Oxidoreductase</keyword>
<dbReference type="EC" id="1.11.1.24" evidence="3"/>
<evidence type="ECO:0000256" key="10">
    <source>
        <dbReference type="ARBA" id="ARBA00038489"/>
    </source>
</evidence>
<evidence type="ECO:0000259" key="14">
    <source>
        <dbReference type="PROSITE" id="PS51352"/>
    </source>
</evidence>
<dbReference type="InterPro" id="IPR000866">
    <property type="entry name" value="AhpC/TSA"/>
</dbReference>
<feature type="active site" description="Cysteine sulfenic acid (-SOH) intermediate; for peroxidase activity" evidence="13">
    <location>
        <position position="47"/>
    </location>
</feature>